<feature type="compositionally biased region" description="Basic and acidic residues" evidence="1">
    <location>
        <begin position="414"/>
        <end position="423"/>
    </location>
</feature>
<reference evidence="4 5" key="1">
    <citation type="submission" date="2019-04" db="EMBL/GenBank/DDBJ databases">
        <title>Friends and foes A comparative genomics study of 23 Aspergillus species from section Flavi.</title>
        <authorList>
            <consortium name="DOE Joint Genome Institute"/>
            <person name="Kjaerbolling I."/>
            <person name="Vesth T."/>
            <person name="Frisvad J.C."/>
            <person name="Nybo J.L."/>
            <person name="Theobald S."/>
            <person name="Kildgaard S."/>
            <person name="Isbrandt T."/>
            <person name="Kuo A."/>
            <person name="Sato A."/>
            <person name="Lyhne E.K."/>
            <person name="Kogle M.E."/>
            <person name="Wiebenga A."/>
            <person name="Kun R.S."/>
            <person name="Lubbers R.J."/>
            <person name="Makela M.R."/>
            <person name="Barry K."/>
            <person name="Chovatia M."/>
            <person name="Clum A."/>
            <person name="Daum C."/>
            <person name="Haridas S."/>
            <person name="He G."/>
            <person name="LaButti K."/>
            <person name="Lipzen A."/>
            <person name="Mondo S."/>
            <person name="Riley R."/>
            <person name="Salamov A."/>
            <person name="Simmons B.A."/>
            <person name="Magnuson J.K."/>
            <person name="Henrissat B."/>
            <person name="Mortensen U.H."/>
            <person name="Larsen T.O."/>
            <person name="Devries R.P."/>
            <person name="Grigoriev I.V."/>
            <person name="Machida M."/>
            <person name="Baker S.E."/>
            <person name="Andersen M.R."/>
        </authorList>
    </citation>
    <scope>NUCLEOTIDE SEQUENCE [LARGE SCALE GENOMIC DNA]</scope>
    <source>
        <strain evidence="4 5">CBS 151.66</strain>
    </source>
</reference>
<evidence type="ECO:0000256" key="1">
    <source>
        <dbReference type="SAM" id="MobiDB-lite"/>
    </source>
</evidence>
<dbReference type="InterPro" id="IPR018571">
    <property type="entry name" value="Membrane_anchor_Opy2_N"/>
</dbReference>
<dbReference type="Gene3D" id="1.20.5.100">
    <property type="entry name" value="Cytochrome c1, transmembrane anchor, C-terminal"/>
    <property type="match status" value="1"/>
</dbReference>
<evidence type="ECO:0000256" key="2">
    <source>
        <dbReference type="SAM" id="Phobius"/>
    </source>
</evidence>
<feature type="domain" description="Membrane anchor Opy2 N-terminal" evidence="3">
    <location>
        <begin position="24"/>
        <end position="58"/>
    </location>
</feature>
<dbReference type="EMBL" id="ML732233">
    <property type="protein sequence ID" value="KAB8073106.1"/>
    <property type="molecule type" value="Genomic_DNA"/>
</dbReference>
<keyword evidence="2" id="KW-1133">Transmembrane helix</keyword>
<feature type="region of interest" description="Disordered" evidence="1">
    <location>
        <begin position="114"/>
        <end position="134"/>
    </location>
</feature>
<dbReference type="OrthoDB" id="2402916at2759"/>
<keyword evidence="2" id="KW-0472">Membrane</keyword>
<feature type="compositionally biased region" description="Low complexity" evidence="1">
    <location>
        <begin position="311"/>
        <end position="343"/>
    </location>
</feature>
<organism evidence="4 5">
    <name type="scientific">Aspergillus leporis</name>
    <dbReference type="NCBI Taxonomy" id="41062"/>
    <lineage>
        <taxon>Eukaryota</taxon>
        <taxon>Fungi</taxon>
        <taxon>Dikarya</taxon>
        <taxon>Ascomycota</taxon>
        <taxon>Pezizomycotina</taxon>
        <taxon>Eurotiomycetes</taxon>
        <taxon>Eurotiomycetidae</taxon>
        <taxon>Eurotiales</taxon>
        <taxon>Aspergillaceae</taxon>
        <taxon>Aspergillus</taxon>
        <taxon>Aspergillus subgen. Circumdati</taxon>
    </lineage>
</organism>
<evidence type="ECO:0000313" key="4">
    <source>
        <dbReference type="EMBL" id="KAB8073106.1"/>
    </source>
</evidence>
<feature type="region of interest" description="Disordered" evidence="1">
    <location>
        <begin position="305"/>
        <end position="445"/>
    </location>
</feature>
<sequence length="445" mass="46455">MSLHTTDPIFSSNVLAARSVFKRCVQCDTTAPTCPSCPSGQTCTMISQSCDQCATTKCIKTSSGSSSQGSSSGGGSNVGAIAGGVVGGVVAIGIITVLLWWFFYRKKRQEYAEQQQGGSGSDGEKSSSFADARQARKSTNSIASTVLTRASNVIQIAYIPGVTNRSPPETPLVPPVPPLPGAAPDQHFFMPGDLRDSTWSDMSRAHRSIAPSLRSSVATTIYRDNAIVSPMPAQQIMRTRAAVVSIHNGGNPPGSANTLAPPDAPAVPAITQAQLARAGINESNSNSSIVARSVTAKPVMVKGSIKKKNITKNNNSTTPSTTPPAVQTIQEQSETSTSAASSTKQPVVTTSGFDASSDEEDGATSPVNHTEPGKGGSPPKSPTVIEDSPSVEQSPFKDQPDTHTLPAVSARLSSRLDTDEGTRSNRSSRIPPERTESPFSDANEV</sequence>
<proteinExistence type="predicted"/>
<protein>
    <recommendedName>
        <fullName evidence="3">Membrane anchor Opy2 N-terminal domain-containing protein</fullName>
    </recommendedName>
</protein>
<dbReference type="Proteomes" id="UP000326565">
    <property type="component" value="Unassembled WGS sequence"/>
</dbReference>
<gene>
    <name evidence="4" type="ORF">BDV29DRAFT_176080</name>
</gene>
<dbReference type="Pfam" id="PF09463">
    <property type="entry name" value="Opy2"/>
    <property type="match status" value="1"/>
</dbReference>
<keyword evidence="5" id="KW-1185">Reference proteome</keyword>
<accession>A0A5N5WX20</accession>
<feature type="non-terminal residue" evidence="4">
    <location>
        <position position="445"/>
    </location>
</feature>
<evidence type="ECO:0000313" key="5">
    <source>
        <dbReference type="Proteomes" id="UP000326565"/>
    </source>
</evidence>
<feature type="compositionally biased region" description="Polar residues" evidence="1">
    <location>
        <begin position="344"/>
        <end position="354"/>
    </location>
</feature>
<name>A0A5N5WX20_9EURO</name>
<feature type="transmembrane region" description="Helical" evidence="2">
    <location>
        <begin position="80"/>
        <end position="103"/>
    </location>
</feature>
<evidence type="ECO:0000259" key="3">
    <source>
        <dbReference type="Pfam" id="PF09463"/>
    </source>
</evidence>
<dbReference type="AlphaFoldDB" id="A0A5N5WX20"/>
<keyword evidence="2" id="KW-0812">Transmembrane</keyword>